<dbReference type="Proteomes" id="UP000681720">
    <property type="component" value="Unassembled WGS sequence"/>
</dbReference>
<accession>A0A8S3J7B1</accession>
<organism evidence="1 2">
    <name type="scientific">Rotaria magnacalcarata</name>
    <dbReference type="NCBI Taxonomy" id="392030"/>
    <lineage>
        <taxon>Eukaryota</taxon>
        <taxon>Metazoa</taxon>
        <taxon>Spiralia</taxon>
        <taxon>Gnathifera</taxon>
        <taxon>Rotifera</taxon>
        <taxon>Eurotatoria</taxon>
        <taxon>Bdelloidea</taxon>
        <taxon>Philodinida</taxon>
        <taxon>Philodinidae</taxon>
        <taxon>Rotaria</taxon>
    </lineage>
</organism>
<dbReference type="AlphaFoldDB" id="A0A8S3J7B1"/>
<dbReference type="EMBL" id="CAJOBJ010354686">
    <property type="protein sequence ID" value="CAF5212658.1"/>
    <property type="molecule type" value="Genomic_DNA"/>
</dbReference>
<gene>
    <name evidence="1" type="ORF">GIL414_LOCUS80359</name>
</gene>
<reference evidence="1" key="1">
    <citation type="submission" date="2021-02" db="EMBL/GenBank/DDBJ databases">
        <authorList>
            <person name="Nowell W R."/>
        </authorList>
    </citation>
    <scope>NUCLEOTIDE SEQUENCE</scope>
</reference>
<protein>
    <submittedName>
        <fullName evidence="1">Uncharacterized protein</fullName>
    </submittedName>
</protein>
<name>A0A8S3J7B1_9BILA</name>
<sequence>MPFFLYQDTYTSSWLQRLRGMRRWASQDMIKEPAA</sequence>
<proteinExistence type="predicted"/>
<feature type="non-terminal residue" evidence="1">
    <location>
        <position position="35"/>
    </location>
</feature>
<evidence type="ECO:0000313" key="2">
    <source>
        <dbReference type="Proteomes" id="UP000681720"/>
    </source>
</evidence>
<evidence type="ECO:0000313" key="1">
    <source>
        <dbReference type="EMBL" id="CAF5212658.1"/>
    </source>
</evidence>
<comment type="caution">
    <text evidence="1">The sequence shown here is derived from an EMBL/GenBank/DDBJ whole genome shotgun (WGS) entry which is preliminary data.</text>
</comment>